<dbReference type="Pfam" id="PF00514">
    <property type="entry name" value="Arm"/>
    <property type="match status" value="2"/>
</dbReference>
<dbReference type="PANTHER" id="PTHR45958:SF5">
    <property type="entry name" value="RING-TYPE E3 UBIQUITIN TRANSFERASE"/>
    <property type="match status" value="1"/>
</dbReference>
<dbReference type="Pfam" id="PF04564">
    <property type="entry name" value="U-box"/>
    <property type="match status" value="1"/>
</dbReference>
<dbReference type="HOGENOM" id="CLU_004912_0_1_1"/>
<dbReference type="InterPro" id="IPR003613">
    <property type="entry name" value="Ubox_domain"/>
</dbReference>
<dbReference type="PROSITE" id="PS50176">
    <property type="entry name" value="ARM_REPEAT"/>
    <property type="match status" value="1"/>
</dbReference>
<protein>
    <recommendedName>
        <fullName evidence="3">RING-type E3 ubiquitin transferase</fullName>
        <ecNumber evidence="3">2.3.2.27</ecNumber>
    </recommendedName>
</protein>
<evidence type="ECO:0000256" key="4">
    <source>
        <dbReference type="ARBA" id="ARBA00022679"/>
    </source>
</evidence>
<reference evidence="8 9" key="1">
    <citation type="journal article" date="2011" name="Science">
        <title>The Selaginella genome identifies genetic changes associated with the evolution of vascular plants.</title>
        <authorList>
            <person name="Banks J.A."/>
            <person name="Nishiyama T."/>
            <person name="Hasebe M."/>
            <person name="Bowman J.L."/>
            <person name="Gribskov M."/>
            <person name="dePamphilis C."/>
            <person name="Albert V.A."/>
            <person name="Aono N."/>
            <person name="Aoyama T."/>
            <person name="Ambrose B.A."/>
            <person name="Ashton N.W."/>
            <person name="Axtell M.J."/>
            <person name="Barker E."/>
            <person name="Barker M.S."/>
            <person name="Bennetzen J.L."/>
            <person name="Bonawitz N.D."/>
            <person name="Chapple C."/>
            <person name="Cheng C."/>
            <person name="Correa L.G."/>
            <person name="Dacre M."/>
            <person name="DeBarry J."/>
            <person name="Dreyer I."/>
            <person name="Elias M."/>
            <person name="Engstrom E.M."/>
            <person name="Estelle M."/>
            <person name="Feng L."/>
            <person name="Finet C."/>
            <person name="Floyd S.K."/>
            <person name="Frommer W.B."/>
            <person name="Fujita T."/>
            <person name="Gramzow L."/>
            <person name="Gutensohn M."/>
            <person name="Harholt J."/>
            <person name="Hattori M."/>
            <person name="Heyl A."/>
            <person name="Hirai T."/>
            <person name="Hiwatashi Y."/>
            <person name="Ishikawa M."/>
            <person name="Iwata M."/>
            <person name="Karol K.G."/>
            <person name="Koehler B."/>
            <person name="Kolukisaoglu U."/>
            <person name="Kubo M."/>
            <person name="Kurata T."/>
            <person name="Lalonde S."/>
            <person name="Li K."/>
            <person name="Li Y."/>
            <person name="Litt A."/>
            <person name="Lyons E."/>
            <person name="Manning G."/>
            <person name="Maruyama T."/>
            <person name="Michael T.P."/>
            <person name="Mikami K."/>
            <person name="Miyazaki S."/>
            <person name="Morinaga S."/>
            <person name="Murata T."/>
            <person name="Mueller-Roeber B."/>
            <person name="Nelson D.R."/>
            <person name="Obara M."/>
            <person name="Oguri Y."/>
            <person name="Olmstead R.G."/>
            <person name="Onodera N."/>
            <person name="Petersen B.L."/>
            <person name="Pils B."/>
            <person name="Prigge M."/>
            <person name="Rensing S.A."/>
            <person name="Riano-Pachon D.M."/>
            <person name="Roberts A.W."/>
            <person name="Sato Y."/>
            <person name="Scheller H.V."/>
            <person name="Schulz B."/>
            <person name="Schulz C."/>
            <person name="Shakirov E.V."/>
            <person name="Shibagaki N."/>
            <person name="Shinohara N."/>
            <person name="Shippen D.E."/>
            <person name="Soerensen I."/>
            <person name="Sotooka R."/>
            <person name="Sugimoto N."/>
            <person name="Sugita M."/>
            <person name="Sumikawa N."/>
            <person name="Tanurdzic M."/>
            <person name="Theissen G."/>
            <person name="Ulvskov P."/>
            <person name="Wakazuki S."/>
            <person name="Weng J.K."/>
            <person name="Willats W.W."/>
            <person name="Wipf D."/>
            <person name="Wolf P.G."/>
            <person name="Yang L."/>
            <person name="Zimmer A.D."/>
            <person name="Zhu Q."/>
            <person name="Mitros T."/>
            <person name="Hellsten U."/>
            <person name="Loque D."/>
            <person name="Otillar R."/>
            <person name="Salamov A."/>
            <person name="Schmutz J."/>
            <person name="Shapiro H."/>
            <person name="Lindquist E."/>
            <person name="Lucas S."/>
            <person name="Rokhsar D."/>
            <person name="Grigoriev I.V."/>
        </authorList>
    </citation>
    <scope>NUCLEOTIDE SEQUENCE [LARGE SCALE GENOMIC DNA]</scope>
</reference>
<dbReference type="InterPro" id="IPR052608">
    <property type="entry name" value="U-box_domain_protein"/>
</dbReference>
<sequence length="1014" mass="109956">MLPGRFGGVVLAPVSELLARVLVQIAETVVAAKDVLIEKESFSQLARYLEKIRPLLVELQDKNLADDVPPLRKSLETLGKEMRKSQELIAHCSSKSKIYLLINCRSIVSQVQGITQEIGRCLSLVPMASMNLSADTRQNAMGLLQDMQSAQFKATLAGEEIVGMIENGVRTRRLDSNFSNDLLLQIAHAVGVPENPVALRQELLQFKKEKEEIELHKDQAEAYQLEQIIGILNAADAATTAAEKESTYRRKKSFGGIHALPPLQTFCCPITQEVMEDPVEIASGQIFERSAISKWFSAGKRTCPTTKVELDSLEVKPNFALRQSIEEWKERNVIIGIGVARSKILSDNQDDIHSGLRDLQKLSEEKSLHRYWIASERLIPEIVRLLKGGGRDTRRRALETLCSLAKSDEIKEEITAESAIPIIARSLARDVGESRQAVALLLELSKIPTSLEQIGKAQGCILLLVAMLRSENSSAVEDARQLLANLSGTDANVIQMAEANHFGPLISRLDEGSDATKILMATALSDMSLTDESKATLGKTGAIQPLASMLSSGKPEFQQPALGALASLSTYPSNREAMIAANVLPPLLQLLFSIASVVMALKVQAAATIANISSWDGSVAGDQGDVVDKFRILQSEDTVARLLAMLKLTDPSVQAHILYGLVAMCSRSSAKTLRLSLRHAGAMELLISLFLEAEDQEVRTGSLKLVFWISRDTTGKDLASHVDSPRMEALVKFITSSQDAGASSAALGIIGILPQADAQVMRLLQQAGVLPAAIDALSEALSRISTKEPYNTLLENAAGALLLFTNPSNVEVQTQAAGVIPSLVRLLEIGTPLAKSRAATALGQFSENSGKLSSRAPASRGCCSLFGPRRDLGCPVHGGKCSVRSSFCLVEAWAIAPLVQTLGNEDGLVHEAALGALTTLLYDDTWENGVHVIAQAHGVRPVVRLLTSGSPGAKEKAVWMLEKFFRFREYQEEYGRAAQMPLIDLTQRGSASTRQLAAKILAHLNVLHDQSSYF</sequence>
<dbReference type="CDD" id="cd16664">
    <property type="entry name" value="RING-Ubox_PUB"/>
    <property type="match status" value="1"/>
</dbReference>
<dbReference type="GO" id="GO:0007166">
    <property type="term" value="P:cell surface receptor signaling pathway"/>
    <property type="evidence" value="ECO:0007669"/>
    <property type="project" value="InterPro"/>
</dbReference>
<dbReference type="SUPFAM" id="SSF48371">
    <property type="entry name" value="ARM repeat"/>
    <property type="match status" value="2"/>
</dbReference>
<dbReference type="Proteomes" id="UP000001514">
    <property type="component" value="Unassembled WGS sequence"/>
</dbReference>
<dbReference type="GO" id="GO:0061630">
    <property type="term" value="F:ubiquitin protein ligase activity"/>
    <property type="evidence" value="ECO:0007669"/>
    <property type="project" value="UniProtKB-EC"/>
</dbReference>
<dbReference type="InterPro" id="IPR045766">
    <property type="entry name" value="MCAfunc"/>
</dbReference>
<evidence type="ECO:0000256" key="5">
    <source>
        <dbReference type="PROSITE-ProRule" id="PRU00259"/>
    </source>
</evidence>
<dbReference type="OrthoDB" id="7537227at2759"/>
<feature type="repeat" description="ARM" evidence="5">
    <location>
        <begin position="541"/>
        <end position="583"/>
    </location>
</feature>
<keyword evidence="4" id="KW-0808">Transferase</keyword>
<dbReference type="Gene3D" id="1.20.930.20">
    <property type="entry name" value="Adaptor protein Cbl, N-terminal domain"/>
    <property type="match status" value="1"/>
</dbReference>
<dbReference type="UniPathway" id="UPA00143"/>
<organism evidence="9">
    <name type="scientific">Selaginella moellendorffii</name>
    <name type="common">Spikemoss</name>
    <dbReference type="NCBI Taxonomy" id="88036"/>
    <lineage>
        <taxon>Eukaryota</taxon>
        <taxon>Viridiplantae</taxon>
        <taxon>Streptophyta</taxon>
        <taxon>Embryophyta</taxon>
        <taxon>Tracheophyta</taxon>
        <taxon>Lycopodiopsida</taxon>
        <taxon>Selaginellales</taxon>
        <taxon>Selaginellaceae</taxon>
        <taxon>Selaginella</taxon>
    </lineage>
</organism>
<dbReference type="Pfam" id="PF19584">
    <property type="entry name" value="MCAfunc"/>
    <property type="match status" value="1"/>
</dbReference>
<dbReference type="InterPro" id="IPR059179">
    <property type="entry name" value="MLKL-like_MCAfunc"/>
</dbReference>
<comment type="catalytic activity">
    <reaction evidence="1">
        <text>S-ubiquitinyl-[E2 ubiquitin-conjugating enzyme]-L-cysteine + [acceptor protein]-L-lysine = [E2 ubiquitin-conjugating enzyme]-L-cysteine + N(6)-ubiquitinyl-[acceptor protein]-L-lysine.</text>
        <dbReference type="EC" id="2.3.2.27"/>
    </reaction>
</comment>
<proteinExistence type="predicted"/>
<dbReference type="EMBL" id="GL377566">
    <property type="protein sequence ID" value="EFJ37056.1"/>
    <property type="molecule type" value="Genomic_DNA"/>
</dbReference>
<keyword evidence="9" id="KW-1185">Reference proteome</keyword>
<evidence type="ECO:0000313" key="9">
    <source>
        <dbReference type="Proteomes" id="UP000001514"/>
    </source>
</evidence>
<dbReference type="STRING" id="88036.D8QT51"/>
<dbReference type="InterPro" id="IPR036537">
    <property type="entry name" value="Adaptor_Cbl_N_dom_sf"/>
</dbReference>
<name>D8QT51_SELML</name>
<dbReference type="SMART" id="SM00504">
    <property type="entry name" value="Ubox"/>
    <property type="match status" value="1"/>
</dbReference>
<dbReference type="eggNOG" id="KOG0167">
    <property type="taxonomic scope" value="Eukaryota"/>
</dbReference>
<dbReference type="Gene3D" id="1.25.10.10">
    <property type="entry name" value="Leucine-rich Repeat Variant"/>
    <property type="match status" value="2"/>
</dbReference>
<gene>
    <name evidence="8" type="ORF">SELMODRAFT_77566</name>
</gene>
<evidence type="ECO:0000259" key="7">
    <source>
        <dbReference type="PROSITE" id="PS51698"/>
    </source>
</evidence>
<accession>D8QT51</accession>
<dbReference type="Gramene" id="EFJ37056">
    <property type="protein sequence ID" value="EFJ37056"/>
    <property type="gene ID" value="SELMODRAFT_77566"/>
</dbReference>
<evidence type="ECO:0000256" key="1">
    <source>
        <dbReference type="ARBA" id="ARBA00000900"/>
    </source>
</evidence>
<dbReference type="OMA" id="CEVNNQM"/>
<dbReference type="InParanoid" id="D8QT51"/>
<evidence type="ECO:0000256" key="6">
    <source>
        <dbReference type="SAM" id="Coils"/>
    </source>
</evidence>
<dbReference type="InterPro" id="IPR000225">
    <property type="entry name" value="Armadillo"/>
</dbReference>
<dbReference type="PROSITE" id="PS51698">
    <property type="entry name" value="U_BOX"/>
    <property type="match status" value="1"/>
</dbReference>
<dbReference type="GO" id="GO:0016567">
    <property type="term" value="P:protein ubiquitination"/>
    <property type="evidence" value="ECO:0007669"/>
    <property type="project" value="UniProtKB-UniPathway"/>
</dbReference>
<dbReference type="SUPFAM" id="SSF57850">
    <property type="entry name" value="RING/U-box"/>
    <property type="match status" value="1"/>
</dbReference>
<dbReference type="EC" id="2.3.2.27" evidence="3"/>
<feature type="domain" description="U-box" evidence="7">
    <location>
        <begin position="261"/>
        <end position="335"/>
    </location>
</feature>
<evidence type="ECO:0000256" key="3">
    <source>
        <dbReference type="ARBA" id="ARBA00012483"/>
    </source>
</evidence>
<dbReference type="KEGG" id="smo:SELMODRAFT_77566"/>
<keyword evidence="6" id="KW-0175">Coiled coil</keyword>
<comment type="pathway">
    <text evidence="2">Protein modification; protein ubiquitination.</text>
</comment>
<dbReference type="InterPro" id="IPR011989">
    <property type="entry name" value="ARM-like"/>
</dbReference>
<feature type="coiled-coil region" evidence="6">
    <location>
        <begin position="199"/>
        <end position="226"/>
    </location>
</feature>
<dbReference type="Gene3D" id="3.30.40.10">
    <property type="entry name" value="Zinc/RING finger domain, C3HC4 (zinc finger)"/>
    <property type="match status" value="1"/>
</dbReference>
<dbReference type="InterPro" id="IPR013083">
    <property type="entry name" value="Znf_RING/FYVE/PHD"/>
</dbReference>
<dbReference type="AlphaFoldDB" id="D8QT51"/>
<dbReference type="InterPro" id="IPR045210">
    <property type="entry name" value="RING-Ubox_PUB"/>
</dbReference>
<evidence type="ECO:0000256" key="2">
    <source>
        <dbReference type="ARBA" id="ARBA00004906"/>
    </source>
</evidence>
<evidence type="ECO:0000313" key="8">
    <source>
        <dbReference type="EMBL" id="EFJ37056.1"/>
    </source>
</evidence>
<dbReference type="SMART" id="SM00185">
    <property type="entry name" value="ARM"/>
    <property type="match status" value="9"/>
</dbReference>
<dbReference type="InterPro" id="IPR016024">
    <property type="entry name" value="ARM-type_fold"/>
</dbReference>
<dbReference type="CDD" id="cd21037">
    <property type="entry name" value="MLKL_NTD"/>
    <property type="match status" value="1"/>
</dbReference>
<dbReference type="PANTHER" id="PTHR45958">
    <property type="entry name" value="RING-TYPE E3 UBIQUITIN TRANSFERASE"/>
    <property type="match status" value="1"/>
</dbReference>